<proteinExistence type="predicted"/>
<evidence type="ECO:0000256" key="1">
    <source>
        <dbReference type="SAM" id="MobiDB-lite"/>
    </source>
</evidence>
<reference evidence="2 3" key="1">
    <citation type="journal article" date="2008" name="Nat. Biotechnol.">
        <title>Genome sequencing and analysis of the filamentous fungus Penicillium chrysogenum.</title>
        <authorList>
            <person name="van den Berg M.A."/>
            <person name="Albang R."/>
            <person name="Albermann K."/>
            <person name="Badger J.H."/>
            <person name="Daran J.-M."/>
            <person name="Driessen A.J.M."/>
            <person name="Garcia-Estrada C."/>
            <person name="Fedorova N.D."/>
            <person name="Harris D.M."/>
            <person name="Heijne W.H.M."/>
            <person name="Joardar V.S."/>
            <person name="Kiel J.A.K.W."/>
            <person name="Kovalchuk A."/>
            <person name="Martin J.F."/>
            <person name="Nierman W.C."/>
            <person name="Nijland J.G."/>
            <person name="Pronk J.T."/>
            <person name="Roubos J.A."/>
            <person name="van der Klei I.J."/>
            <person name="van Peij N.N.M.E."/>
            <person name="Veenhuis M."/>
            <person name="von Doehren H."/>
            <person name="Wagner C."/>
            <person name="Wortman J.R."/>
            <person name="Bovenberg R.A.L."/>
        </authorList>
    </citation>
    <scope>NUCLEOTIDE SEQUENCE [LARGE SCALE GENOMIC DNA]</scope>
    <source>
        <strain evidence="3">ATCC 28089 / DSM 1075 / NRRL 1951 / Wisconsin 54-1255</strain>
    </source>
</reference>
<accession>B6HT70</accession>
<keyword evidence="3" id="KW-1185">Reference proteome</keyword>
<name>B6HT70_PENRW</name>
<evidence type="ECO:0000313" key="3">
    <source>
        <dbReference type="Proteomes" id="UP000000724"/>
    </source>
</evidence>
<protein>
    <submittedName>
        <fullName evidence="2">Uncharacterized protein</fullName>
    </submittedName>
</protein>
<sequence>MALMARIHASLWMPPSGIKGSSTNGATLWEKIFVAGGEKEKKGHPIALCRPAAPGYDRRSQHCKTGEQVEPPKTQSGSTSHSSELSCRLNLDVNKGPGGAEIKCKGGEPRQKERAINVSDDVSLRGFVSFPKVRAPIPIPLCSKIPRKGKIVELTCNPLLRNWYGVGRQGTRVERRSKAWILRTPYIKPGTGEPEALGGVLTPFNSVP</sequence>
<feature type="compositionally biased region" description="Basic and acidic residues" evidence="1">
    <location>
        <begin position="56"/>
        <end position="67"/>
    </location>
</feature>
<dbReference type="EMBL" id="AM920437">
    <property type="protein sequence ID" value="CAP98630.1"/>
    <property type="molecule type" value="Genomic_DNA"/>
</dbReference>
<organism evidence="2 3">
    <name type="scientific">Penicillium rubens (strain ATCC 28089 / DSM 1075 / NRRL 1951 / Wisconsin 54-1255)</name>
    <name type="common">Penicillium chrysogenum</name>
    <dbReference type="NCBI Taxonomy" id="500485"/>
    <lineage>
        <taxon>Eukaryota</taxon>
        <taxon>Fungi</taxon>
        <taxon>Dikarya</taxon>
        <taxon>Ascomycota</taxon>
        <taxon>Pezizomycotina</taxon>
        <taxon>Eurotiomycetes</taxon>
        <taxon>Eurotiomycetidae</taxon>
        <taxon>Eurotiales</taxon>
        <taxon>Aspergillaceae</taxon>
        <taxon>Penicillium</taxon>
        <taxon>Penicillium chrysogenum species complex</taxon>
    </lineage>
</organism>
<feature type="region of interest" description="Disordered" evidence="1">
    <location>
        <begin position="51"/>
        <end position="85"/>
    </location>
</feature>
<dbReference type="Proteomes" id="UP000000724">
    <property type="component" value="Contig Pc00c22"/>
</dbReference>
<dbReference type="AlphaFoldDB" id="B6HT70"/>
<dbReference type="HOGENOM" id="CLU_1321277_0_0_1"/>
<evidence type="ECO:0000313" key="2">
    <source>
        <dbReference type="EMBL" id="CAP98630.1"/>
    </source>
</evidence>
<feature type="compositionally biased region" description="Polar residues" evidence="1">
    <location>
        <begin position="73"/>
        <end position="85"/>
    </location>
</feature>
<dbReference type="VEuPathDB" id="FungiDB:PCH_Pc22g13420"/>
<gene>
    <name evidence="2" type="ORF">Pc22g13420</name>
    <name evidence="2" type="ORF">PCH_Pc22g13420</name>
</gene>